<dbReference type="InterPro" id="IPR013783">
    <property type="entry name" value="Ig-like_fold"/>
</dbReference>
<keyword evidence="4" id="KW-0119">Carbohydrate metabolism</keyword>
<evidence type="ECO:0000256" key="1">
    <source>
        <dbReference type="ARBA" id="ARBA00009865"/>
    </source>
</evidence>
<evidence type="ECO:0000313" key="8">
    <source>
        <dbReference type="Proteomes" id="UP001176429"/>
    </source>
</evidence>
<dbReference type="NCBIfam" id="TIGR04183">
    <property type="entry name" value="Por_Secre_tail"/>
    <property type="match status" value="1"/>
</dbReference>
<keyword evidence="2" id="KW-0624">Polysaccharide degradation</keyword>
<proteinExistence type="inferred from homology"/>
<keyword evidence="5" id="KW-0326">Glycosidase</keyword>
<evidence type="ECO:0000256" key="3">
    <source>
        <dbReference type="ARBA" id="ARBA00022801"/>
    </source>
</evidence>
<dbReference type="SUPFAM" id="SSF50370">
    <property type="entry name" value="Ricin B-like lectins"/>
    <property type="match status" value="2"/>
</dbReference>
<dbReference type="Gene3D" id="2.115.10.20">
    <property type="entry name" value="Glycosyl hydrolase domain, family 43"/>
    <property type="match status" value="1"/>
</dbReference>
<dbReference type="InterPro" id="IPR052176">
    <property type="entry name" value="Glycosyl_Hydrlase_43_Enz"/>
</dbReference>
<dbReference type="InterPro" id="IPR023296">
    <property type="entry name" value="Glyco_hydro_beta-prop_sf"/>
</dbReference>
<sequence length="964" mass="100741">MREALPLLTKKGKTRHQSSALLALMVLLTGLLNFGTIGRAFAQTNNSNPVLPQGTADPDMHYFGGSYRIYAVAPGAAGRQLAVYSSPNLLGFTAGSGPVLDLTNVTWAGASATVAGPAVVFSNNTYYLYFAADGKIGVATSTSATGPFVDSGAPLVSTDANAPTLGMPAVMVDGTTAHLYYGANGVLVERPLAANMTTLGGTTSNVITPTNYGEAPHVLKRDGQYYLFYSSDNRNSNGFNTQYATAPAAAGPFTFRSRLTYGDDNQGMGSASVFQLPGCDEYYFCYQAFIGRNTANRAVCLDRLLMETDGSIPEIKGTTYAVAARVPGACSGDRIVSGAVYRLTHKGTAMRLDVDNNSSTAGARVRQQADNGSTAQRWLITRRSDGFFDLQHEGTTQNLQTVGGSQANGALLEQNAQANDNRQRWQLEAMSDGYYKITLKGTTRALEVASNSGAAGADVQLYDDNGNDAQRWKLEVMSMPIQDGAVYKLIHKGTILAMDVDNNSPNRGAGIGQYFDNGNDAQRWILGYDAAKTSYKLTHRNAIDPTSNLPQCLEVPSNRNDPVNVQQYDDNGNDAQRWIIDYTGLDYVKLTHRGTSNPPKCLEVQFGNANLGTRVAQYDDNGNDAQRWIMQLVDYSAAPCNTGFSYNATTYCQSGTNPVLALTGTAGGTYSVVPATGLTLDAATGAINLATSTPGTYAVTYTASAGCGSAPQTITITAAPVAAFSYPTATICAGATATVAPTLGTGSTAGTYSSTTGLVIDPATGVINPTTSTAGTYTVTNTLAAANGCAVTTATSAVTIEAAPATPTVTPTYNNATTTTLTASAGSGYQWYLGGTAVPGATSQTYVINSVAQLGSYTVVVTNAAGCASAPSAALVVTGTARQQANAALHVYPNPTHDGRLQVTLTSAPAAELTVLNALGQVVYRTSVAAGAATLELHQLPAGMYLLQTRTKTGEVATARFIRD</sequence>
<dbReference type="InterPro" id="IPR035992">
    <property type="entry name" value="Ricin_B-like_lectins"/>
</dbReference>
<dbReference type="Proteomes" id="UP001176429">
    <property type="component" value="Unassembled WGS sequence"/>
</dbReference>
<dbReference type="Gene3D" id="2.60.40.10">
    <property type="entry name" value="Immunoglobulins"/>
    <property type="match status" value="1"/>
</dbReference>
<gene>
    <name evidence="7" type="ORF">Q5H93_20215</name>
</gene>
<evidence type="ECO:0000313" key="7">
    <source>
        <dbReference type="EMBL" id="MDO7877081.1"/>
    </source>
</evidence>
<name>A0ABT9BFP9_9BACT</name>
<dbReference type="EMBL" id="JAUQSY010000016">
    <property type="protein sequence ID" value="MDO7877081.1"/>
    <property type="molecule type" value="Genomic_DNA"/>
</dbReference>
<evidence type="ECO:0000256" key="2">
    <source>
        <dbReference type="ARBA" id="ARBA00022651"/>
    </source>
</evidence>
<dbReference type="Gene3D" id="2.80.10.50">
    <property type="match status" value="3"/>
</dbReference>
<accession>A0ABT9BFP9</accession>
<dbReference type="PANTHER" id="PTHR43772:SF2">
    <property type="entry name" value="PUTATIVE (AFU_ORTHOLOGUE AFUA_2G04480)-RELATED"/>
    <property type="match status" value="1"/>
</dbReference>
<comment type="similarity">
    <text evidence="1">Belongs to the glycosyl hydrolase 43 family.</text>
</comment>
<evidence type="ECO:0000256" key="4">
    <source>
        <dbReference type="ARBA" id="ARBA00023277"/>
    </source>
</evidence>
<feature type="domain" description="Ricin B lectin" evidence="6">
    <location>
        <begin position="338"/>
        <end position="475"/>
    </location>
</feature>
<dbReference type="Pfam" id="PF14200">
    <property type="entry name" value="RicinB_lectin_2"/>
    <property type="match status" value="2"/>
</dbReference>
<dbReference type="SUPFAM" id="SSF75005">
    <property type="entry name" value="Arabinanase/levansucrase/invertase"/>
    <property type="match status" value="1"/>
</dbReference>
<reference evidence="7" key="1">
    <citation type="submission" date="2023-07" db="EMBL/GenBank/DDBJ databases">
        <authorList>
            <person name="Kim M.K."/>
        </authorList>
    </citation>
    <scope>NUCLEOTIDE SEQUENCE</scope>
    <source>
        <strain evidence="7">ASUV-10-1</strain>
    </source>
</reference>
<keyword evidence="8" id="KW-1185">Reference proteome</keyword>
<dbReference type="PROSITE" id="PS50231">
    <property type="entry name" value="RICIN_B_LECTIN"/>
    <property type="match status" value="2"/>
</dbReference>
<dbReference type="InterPro" id="IPR006710">
    <property type="entry name" value="Glyco_hydro_43"/>
</dbReference>
<keyword evidence="2" id="KW-0858">Xylan degradation</keyword>
<organism evidence="7 8">
    <name type="scientific">Hymenobacter aranciens</name>
    <dbReference type="NCBI Taxonomy" id="3063996"/>
    <lineage>
        <taxon>Bacteria</taxon>
        <taxon>Pseudomonadati</taxon>
        <taxon>Bacteroidota</taxon>
        <taxon>Cytophagia</taxon>
        <taxon>Cytophagales</taxon>
        <taxon>Hymenobacteraceae</taxon>
        <taxon>Hymenobacter</taxon>
    </lineage>
</organism>
<keyword evidence="3" id="KW-0378">Hydrolase</keyword>
<dbReference type="Pfam" id="PF04616">
    <property type="entry name" value="Glyco_hydro_43"/>
    <property type="match status" value="1"/>
</dbReference>
<feature type="domain" description="Ricin B lectin" evidence="6">
    <location>
        <begin position="484"/>
        <end position="631"/>
    </location>
</feature>
<dbReference type="SMART" id="SM00458">
    <property type="entry name" value="RICIN"/>
    <property type="match status" value="2"/>
</dbReference>
<dbReference type="InterPro" id="IPR026444">
    <property type="entry name" value="Secre_tail"/>
</dbReference>
<evidence type="ECO:0000259" key="6">
    <source>
        <dbReference type="SMART" id="SM00458"/>
    </source>
</evidence>
<dbReference type="InterPro" id="IPR000772">
    <property type="entry name" value="Ricin_B_lectin"/>
</dbReference>
<protein>
    <submittedName>
        <fullName evidence="7">RICIN domain-containing protein</fullName>
    </submittedName>
</protein>
<evidence type="ECO:0000256" key="5">
    <source>
        <dbReference type="ARBA" id="ARBA00023295"/>
    </source>
</evidence>
<comment type="caution">
    <text evidence="7">The sequence shown here is derived from an EMBL/GenBank/DDBJ whole genome shotgun (WGS) entry which is preliminary data.</text>
</comment>
<dbReference type="PANTHER" id="PTHR43772">
    <property type="entry name" value="ENDO-1,4-BETA-XYLANASE"/>
    <property type="match status" value="1"/>
</dbReference>
<dbReference type="Pfam" id="PF18962">
    <property type="entry name" value="Por_Secre_tail"/>
    <property type="match status" value="1"/>
</dbReference>
<dbReference type="RefSeq" id="WP_305008493.1">
    <property type="nucleotide sequence ID" value="NZ_JAUQSY010000016.1"/>
</dbReference>
<dbReference type="Pfam" id="PF00652">
    <property type="entry name" value="Ricin_B_lectin"/>
    <property type="match status" value="1"/>
</dbReference>
<dbReference type="CDD" id="cd00161">
    <property type="entry name" value="beta-trefoil_Ricin-like"/>
    <property type="match status" value="3"/>
</dbReference>